<organism evidence="6 7">
    <name type="scientific">Microbulbifer yueqingensis</name>
    <dbReference type="NCBI Taxonomy" id="658219"/>
    <lineage>
        <taxon>Bacteria</taxon>
        <taxon>Pseudomonadati</taxon>
        <taxon>Pseudomonadota</taxon>
        <taxon>Gammaproteobacteria</taxon>
        <taxon>Cellvibrionales</taxon>
        <taxon>Microbulbiferaceae</taxon>
        <taxon>Microbulbifer</taxon>
    </lineage>
</organism>
<dbReference type="PANTHER" id="PTHR36438">
    <property type="entry name" value="IRON-SULFUR CLUSTER REPAIR PROTEIN YTFE"/>
    <property type="match status" value="1"/>
</dbReference>
<protein>
    <submittedName>
        <fullName evidence="6">Regulator of cell morphogenesis and NO signaling</fullName>
    </submittedName>
</protein>
<evidence type="ECO:0000256" key="1">
    <source>
        <dbReference type="ARBA" id="ARBA00004496"/>
    </source>
</evidence>
<dbReference type="EMBL" id="FNFH01000001">
    <property type="protein sequence ID" value="SDJ59505.1"/>
    <property type="molecule type" value="Genomic_DNA"/>
</dbReference>
<evidence type="ECO:0000313" key="6">
    <source>
        <dbReference type="EMBL" id="SDJ59505.1"/>
    </source>
</evidence>
<evidence type="ECO:0000259" key="5">
    <source>
        <dbReference type="Pfam" id="PF01814"/>
    </source>
</evidence>
<proteinExistence type="predicted"/>
<dbReference type="NCBIfam" id="TIGR03652">
    <property type="entry name" value="FeS_repair_RIC"/>
    <property type="match status" value="1"/>
</dbReference>
<evidence type="ECO:0000256" key="4">
    <source>
        <dbReference type="ARBA" id="ARBA00023004"/>
    </source>
</evidence>
<gene>
    <name evidence="6" type="ORF">SAMN05216212_0352</name>
</gene>
<dbReference type="Gene3D" id="1.20.120.520">
    <property type="entry name" value="nmb1532 protein domain like"/>
    <property type="match status" value="1"/>
</dbReference>
<evidence type="ECO:0000256" key="2">
    <source>
        <dbReference type="ARBA" id="ARBA00022490"/>
    </source>
</evidence>
<evidence type="ECO:0000313" key="7">
    <source>
        <dbReference type="Proteomes" id="UP000199305"/>
    </source>
</evidence>
<dbReference type="AlphaFoldDB" id="A0A1G8V2B6"/>
<dbReference type="RefSeq" id="WP_091507097.1">
    <property type="nucleotide sequence ID" value="NZ_FNFH01000001.1"/>
</dbReference>
<name>A0A1G8V2B6_9GAMM</name>
<dbReference type="Proteomes" id="UP000199305">
    <property type="component" value="Unassembled WGS sequence"/>
</dbReference>
<dbReference type="GO" id="GO:0046872">
    <property type="term" value="F:metal ion binding"/>
    <property type="evidence" value="ECO:0007669"/>
    <property type="project" value="UniProtKB-KW"/>
</dbReference>
<keyword evidence="7" id="KW-1185">Reference proteome</keyword>
<dbReference type="STRING" id="658219.SAMN05216212_0352"/>
<reference evidence="7" key="1">
    <citation type="submission" date="2016-10" db="EMBL/GenBank/DDBJ databases">
        <authorList>
            <person name="Varghese N."/>
            <person name="Submissions S."/>
        </authorList>
    </citation>
    <scope>NUCLEOTIDE SEQUENCE [LARGE SCALE GENOMIC DNA]</scope>
    <source>
        <strain evidence="7">CGMCC 1.10658</strain>
    </source>
</reference>
<accession>A0A1G8V2B6</accession>
<dbReference type="OrthoDB" id="9797132at2"/>
<dbReference type="CDD" id="cd12108">
    <property type="entry name" value="Hr-like"/>
    <property type="match status" value="1"/>
</dbReference>
<feature type="domain" description="Hemerythrin-like" evidence="5">
    <location>
        <begin position="77"/>
        <end position="215"/>
    </location>
</feature>
<evidence type="ECO:0000256" key="3">
    <source>
        <dbReference type="ARBA" id="ARBA00022723"/>
    </source>
</evidence>
<dbReference type="GO" id="GO:0005737">
    <property type="term" value="C:cytoplasm"/>
    <property type="evidence" value="ECO:0007669"/>
    <property type="project" value="UniProtKB-SubCell"/>
</dbReference>
<sequence length="229" mass="25314">MNFLDVPLEQLARDIPGASAVFNRRGLSFCCGGDRPLGEAIRAEGLDGDAILAELSGLAGRQEESRDWGQASDAELINHLLERFHQVHREQLAELQRLADRVETVHGDKPQCPRGLAAHLQTMSRELEQHMAKEEQILFPMLARGQGAMAAGPIQVMLHEHDEHAAAIEGIDRLTDGITAPAGACNTWRALYRGLEAFRADLQEHIRLENDILFARNLQSTQSTSPRAC</sequence>
<comment type="subcellular location">
    <subcellularLocation>
        <location evidence="1">Cytoplasm</location>
    </subcellularLocation>
</comment>
<dbReference type="Pfam" id="PF01814">
    <property type="entry name" value="Hemerythrin"/>
    <property type="match status" value="1"/>
</dbReference>
<keyword evidence="2" id="KW-0963">Cytoplasm</keyword>
<keyword evidence="3" id="KW-0479">Metal-binding</keyword>
<keyword evidence="4" id="KW-0408">Iron</keyword>
<dbReference type="PANTHER" id="PTHR36438:SF1">
    <property type="entry name" value="IRON-SULFUR CLUSTER REPAIR PROTEIN YTFE"/>
    <property type="match status" value="1"/>
</dbReference>
<dbReference type="NCBIfam" id="NF008221">
    <property type="entry name" value="PRK10992.1"/>
    <property type="match status" value="1"/>
</dbReference>
<dbReference type="InterPro" id="IPR019903">
    <property type="entry name" value="RIC_family"/>
</dbReference>
<dbReference type="InterPro" id="IPR012312">
    <property type="entry name" value="Hemerythrin-like"/>
</dbReference>
<dbReference type="Pfam" id="PF04405">
    <property type="entry name" value="ScdA_N"/>
    <property type="match status" value="1"/>
</dbReference>